<accession>A0A0W0TW88</accession>
<evidence type="ECO:0000256" key="3">
    <source>
        <dbReference type="ARBA" id="ARBA00022723"/>
    </source>
</evidence>
<feature type="binding site" evidence="8">
    <location>
        <position position="260"/>
    </location>
    <ligand>
        <name>substrate</name>
    </ligand>
</feature>
<evidence type="ECO:0000256" key="1">
    <source>
        <dbReference type="ARBA" id="ARBA00022490"/>
    </source>
</evidence>
<keyword evidence="3 8" id="KW-0479">Metal-binding</keyword>
<dbReference type="GO" id="GO:0005524">
    <property type="term" value="F:ATP binding"/>
    <property type="evidence" value="ECO:0007669"/>
    <property type="project" value="UniProtKB-UniRule"/>
</dbReference>
<evidence type="ECO:0000313" key="12">
    <source>
        <dbReference type="EMBL" id="KTC99640.1"/>
    </source>
</evidence>
<evidence type="ECO:0000256" key="2">
    <source>
        <dbReference type="ARBA" id="ARBA00022598"/>
    </source>
</evidence>
<dbReference type="EC" id="6.3.5.3" evidence="8"/>
<evidence type="ECO:0000256" key="8">
    <source>
        <dbReference type="HAMAP-Rule" id="MF_00420"/>
    </source>
</evidence>
<dbReference type="Proteomes" id="UP000054773">
    <property type="component" value="Unassembled WGS sequence"/>
</dbReference>
<feature type="domain" description="Phosphoribosylformylglycinamidine synthase linker" evidence="11">
    <location>
        <begin position="24"/>
        <end position="65"/>
    </location>
</feature>
<evidence type="ECO:0000313" key="13">
    <source>
        <dbReference type="Proteomes" id="UP000054773"/>
    </source>
</evidence>
<comment type="function">
    <text evidence="8">Part of the phosphoribosylformylglycinamidine synthase complex involved in the purines biosynthetic pathway. Catalyzes the ATP-dependent conversion of formylglycinamide ribonucleotide (FGAR) and glutamine to yield formylglycinamidine ribonucleotide (FGAM) and glutamate. The FGAM synthase complex is composed of three subunits. PurQ produces an ammonia molecule by converting glutamine to glutamate. PurL transfers the ammonia molecule to FGAR to form FGAM in an ATP-dependent manner. PurS interacts with PurQ and PurL and is thought to assist in the transfer of the ammonia molecule from PurQ to PurL.</text>
</comment>
<dbReference type="Gene3D" id="3.30.1330.10">
    <property type="entry name" value="PurM-like, N-terminal domain"/>
    <property type="match status" value="2"/>
</dbReference>
<dbReference type="PANTHER" id="PTHR43555:SF1">
    <property type="entry name" value="PHOSPHORIBOSYLFORMYLGLYCINAMIDINE SYNTHASE SUBUNIT PURL"/>
    <property type="match status" value="1"/>
</dbReference>
<feature type="domain" description="PurM-like N-terminal" evidence="9">
    <location>
        <begin position="495"/>
        <end position="602"/>
    </location>
</feature>
<keyword evidence="5 8" id="KW-0658">Purine biosynthesis</keyword>
<dbReference type="GO" id="GO:0006189">
    <property type="term" value="P:'de novo' IMP biosynthetic process"/>
    <property type="evidence" value="ECO:0007669"/>
    <property type="project" value="UniProtKB-UniRule"/>
</dbReference>
<dbReference type="GO" id="GO:0005737">
    <property type="term" value="C:cytoplasm"/>
    <property type="evidence" value="ECO:0007669"/>
    <property type="project" value="UniProtKB-SubCell"/>
</dbReference>
<evidence type="ECO:0000256" key="7">
    <source>
        <dbReference type="ARBA" id="ARBA00022842"/>
    </source>
</evidence>
<dbReference type="InterPro" id="IPR010074">
    <property type="entry name" value="PRibForGlyAmidine_synth_PurL"/>
</dbReference>
<keyword evidence="4 8" id="KW-0547">Nucleotide-binding</keyword>
<feature type="domain" description="PurM-like C-terminal" evidence="10">
    <location>
        <begin position="228"/>
        <end position="389"/>
    </location>
</feature>
<dbReference type="GO" id="GO:0004642">
    <property type="term" value="F:phosphoribosylformylglycinamidine synthase activity"/>
    <property type="evidence" value="ECO:0007669"/>
    <property type="project" value="UniProtKB-UniRule"/>
</dbReference>
<sequence>MLKTPDFFDFSQLSRDEAACRLQQFNLRLTVDEALTIQNVLLKRPPTYAECILWSIQGSEHCSYKSSRKYLKRFITEAPHVILGPKEDAGIVAVASDSQGRRYGIVMSHESHNHPSQLVPYEGAATGVGGNVRDVCCMGAEVIAVADSLRFGERRRPKTRWLQHGVVRGIAGYANPLGIPNLAGDVSYDEGYNDNCLVTVVTLGVVREDQVIHSYAPPDAHDYYFVLVGKPTDNSGFGGAAFASSNLDSGKEEENKGAVQEPNAFLQRHLLKANYAFFAWLSERNLIDRVGFKDLGAGGIACASVELAEAGGYGADIDLESVPTSMANLLPAVILCSETQERFMWVVPKSIIPDVLNHYNERFALPEICDGAKATVIGRLRQDDRYVVRYQGKDLVNACAKDITQGILYDRPYVSRSCRVSKAERPDCEDLTDTLLHLLAHENIASRAPIYEMYDKQVQGRTILERGCADAGVMAPFNDDRYPEEIQKTGIALAVGQNPRFNKINAYWGAVNAVTEAVRKVVATGAWPCALTDCLCFGNPEKPEQMGDFVEAVNGIADAANAVKMLDTGASLPIISGNVSLYNESTSGAIPPSPMISCLGQMPDYAQALTFDLKQPGSVLYLIGERRQQGGGSVYDALKHHAGTDLPQPNLAVLHTELQAVYEAIQHGLVLAAHSITRGGLAAGIAEMTFKNNVGVDIIPPANAPLASWLFAEEGGFILEVPPQHAQSIEQLFKKSDVPCVAIGETTVSPTLSVHSAIHLPLHLAREVWENGLREGDCRDKH</sequence>
<keyword evidence="2 8" id="KW-0436">Ligase</keyword>
<dbReference type="GO" id="GO:0000287">
    <property type="term" value="F:magnesium ion binding"/>
    <property type="evidence" value="ECO:0007669"/>
    <property type="project" value="UniProtKB-UniRule"/>
</dbReference>
<comment type="pathway">
    <text evidence="8">Purine metabolism; IMP biosynthesis via de novo pathway; 5-amino-1-(5-phospho-D-ribosyl)imidazole from N(2)-formyl-N(1)-(5-phospho-D-ribosyl)glycinamide: step 1/2.</text>
</comment>
<feature type="binding site" evidence="8">
    <location>
        <position position="134"/>
    </location>
    <ligand>
        <name>Mg(2+)</name>
        <dbReference type="ChEBI" id="CHEBI:18420"/>
        <label>2</label>
    </ligand>
</feature>
<feature type="active site" description="Proton acceptor" evidence="8">
    <location>
        <position position="112"/>
    </location>
</feature>
<name>A0A0W0TW88_LEGER</name>
<comment type="similarity">
    <text evidence="8">Belongs to the FGAMS family.</text>
</comment>
<evidence type="ECO:0000259" key="11">
    <source>
        <dbReference type="Pfam" id="PF18072"/>
    </source>
</evidence>
<dbReference type="OrthoDB" id="9804441at2"/>
<dbReference type="UniPathway" id="UPA00074">
    <property type="reaction ID" value="UER00128"/>
</dbReference>
<dbReference type="InterPro" id="IPR041609">
    <property type="entry name" value="PurL_linker"/>
</dbReference>
<evidence type="ECO:0000256" key="5">
    <source>
        <dbReference type="ARBA" id="ARBA00022755"/>
    </source>
</evidence>
<dbReference type="CDD" id="cd02204">
    <property type="entry name" value="PurL_repeat2"/>
    <property type="match status" value="1"/>
</dbReference>
<comment type="catalytic activity">
    <reaction evidence="8">
        <text>N(2)-formyl-N(1)-(5-phospho-beta-D-ribosyl)glycinamide + L-glutamine + ATP + H2O = 2-formamido-N(1)-(5-O-phospho-beta-D-ribosyl)acetamidine + L-glutamate + ADP + phosphate + H(+)</text>
        <dbReference type="Rhea" id="RHEA:17129"/>
        <dbReference type="ChEBI" id="CHEBI:15377"/>
        <dbReference type="ChEBI" id="CHEBI:15378"/>
        <dbReference type="ChEBI" id="CHEBI:29985"/>
        <dbReference type="ChEBI" id="CHEBI:30616"/>
        <dbReference type="ChEBI" id="CHEBI:43474"/>
        <dbReference type="ChEBI" id="CHEBI:58359"/>
        <dbReference type="ChEBI" id="CHEBI:147286"/>
        <dbReference type="ChEBI" id="CHEBI:147287"/>
        <dbReference type="ChEBI" id="CHEBI:456216"/>
        <dbReference type="EC" id="6.3.5.3"/>
    </reaction>
</comment>
<feature type="binding site" evidence="8">
    <location>
        <position position="577"/>
    </location>
    <ligand>
        <name>ATP</name>
        <dbReference type="ChEBI" id="CHEBI:30616"/>
    </ligand>
</feature>
<feature type="binding site" evidence="8">
    <location>
        <position position="110"/>
    </location>
    <ligand>
        <name>Mg(2+)</name>
        <dbReference type="ChEBI" id="CHEBI:18420"/>
        <label>1</label>
    </ligand>
</feature>
<reference evidence="12 13" key="1">
    <citation type="submission" date="2015-11" db="EMBL/GenBank/DDBJ databases">
        <title>Genomic analysis of 38 Legionella species identifies large and diverse effector repertoires.</title>
        <authorList>
            <person name="Burstein D."/>
            <person name="Amaro F."/>
            <person name="Zusman T."/>
            <person name="Lifshitz Z."/>
            <person name="Cohen O."/>
            <person name="Gilbert J.A."/>
            <person name="Pupko T."/>
            <person name="Shuman H.A."/>
            <person name="Segal G."/>
        </authorList>
    </citation>
    <scope>NUCLEOTIDE SEQUENCE [LARGE SCALE GENOMIC DNA]</scope>
    <source>
        <strain evidence="12 13">SE-32A-C8</strain>
    </source>
</reference>
<dbReference type="InterPro" id="IPR010918">
    <property type="entry name" value="PurM-like_C_dom"/>
</dbReference>
<keyword evidence="13" id="KW-1185">Reference proteome</keyword>
<dbReference type="HAMAP" id="MF_00420">
    <property type="entry name" value="PurL_2"/>
    <property type="match status" value="1"/>
</dbReference>
<feature type="binding site" evidence="8">
    <location>
        <position position="578"/>
    </location>
    <ligand>
        <name>Mg(2+)</name>
        <dbReference type="ChEBI" id="CHEBI:18420"/>
        <label>1</label>
    </ligand>
</feature>
<feature type="domain" description="PurM-like N-terminal" evidence="9">
    <location>
        <begin position="87"/>
        <end position="206"/>
    </location>
</feature>
<comment type="subcellular location">
    <subcellularLocation>
        <location evidence="8">Cytoplasm</location>
    </subcellularLocation>
</comment>
<feature type="binding site" evidence="8">
    <location>
        <position position="533"/>
    </location>
    <ligand>
        <name>ATP</name>
        <dbReference type="ChEBI" id="CHEBI:30616"/>
    </ligand>
</feature>
<feature type="binding site" evidence="8">
    <location>
        <position position="294"/>
    </location>
    <ligand>
        <name>Mg(2+)</name>
        <dbReference type="ChEBI" id="CHEBI:18420"/>
        <label>2</label>
    </ligand>
</feature>
<evidence type="ECO:0000256" key="4">
    <source>
        <dbReference type="ARBA" id="ARBA00022741"/>
    </source>
</evidence>
<dbReference type="PANTHER" id="PTHR43555">
    <property type="entry name" value="PHOSPHORIBOSYLFORMYLGLYCINAMIDINE SYNTHASE SUBUNIT PURL"/>
    <property type="match status" value="1"/>
</dbReference>
<keyword evidence="7 8" id="KW-0460">Magnesium</keyword>
<dbReference type="SUPFAM" id="SSF55326">
    <property type="entry name" value="PurM N-terminal domain-like"/>
    <property type="match status" value="2"/>
</dbReference>
<feature type="binding site" evidence="8">
    <location>
        <position position="580"/>
    </location>
    <ligand>
        <name>substrate</name>
    </ligand>
</feature>
<gene>
    <name evidence="8 12" type="primary">purL</name>
    <name evidence="12" type="ORF">Lery_0541</name>
</gene>
<dbReference type="NCBIfam" id="TIGR01736">
    <property type="entry name" value="FGAM_synth_II"/>
    <property type="match status" value="1"/>
</dbReference>
<feature type="binding site" evidence="8">
    <location>
        <begin position="111"/>
        <end position="114"/>
    </location>
    <ligand>
        <name>substrate</name>
    </ligand>
</feature>
<keyword evidence="1 8" id="KW-0963">Cytoplasm</keyword>
<dbReference type="RefSeq" id="WP_058525706.1">
    <property type="nucleotide sequence ID" value="NZ_CAAAHY010000001.1"/>
</dbReference>
<dbReference type="AlphaFoldDB" id="A0A0W0TW88"/>
<feature type="active site" evidence="8">
    <location>
        <position position="61"/>
    </location>
</feature>
<comment type="subunit">
    <text evidence="8">Monomer. Part of the FGAM synthase complex composed of 1 PurL, 1 PurQ and 2 PurS subunits.</text>
</comment>
<dbReference type="EMBL" id="LNYA01000003">
    <property type="protein sequence ID" value="KTC99640.1"/>
    <property type="molecule type" value="Genomic_DNA"/>
</dbReference>
<dbReference type="Pfam" id="PF02769">
    <property type="entry name" value="AIRS_C"/>
    <property type="match status" value="2"/>
</dbReference>
<proteinExistence type="inferred from homology"/>
<keyword evidence="6 8" id="KW-0067">ATP-binding</keyword>
<evidence type="ECO:0000259" key="10">
    <source>
        <dbReference type="Pfam" id="PF02769"/>
    </source>
</evidence>
<feature type="binding site" evidence="8">
    <location>
        <position position="133"/>
    </location>
    <ligand>
        <name>substrate</name>
    </ligand>
</feature>
<dbReference type="Pfam" id="PF18072">
    <property type="entry name" value="FGAR-AT_linker"/>
    <property type="match status" value="1"/>
</dbReference>
<feature type="binding site" evidence="8">
    <location>
        <position position="64"/>
    </location>
    <ligand>
        <name>ATP</name>
        <dbReference type="ChEBI" id="CHEBI:30616"/>
    </ligand>
</feature>
<dbReference type="PATRIC" id="fig|448.7.peg.561"/>
<dbReference type="InterPro" id="IPR036676">
    <property type="entry name" value="PurM-like_C_sf"/>
</dbReference>
<organism evidence="12 13">
    <name type="scientific">Legionella erythra</name>
    <dbReference type="NCBI Taxonomy" id="448"/>
    <lineage>
        <taxon>Bacteria</taxon>
        <taxon>Pseudomonadati</taxon>
        <taxon>Pseudomonadota</taxon>
        <taxon>Gammaproteobacteria</taxon>
        <taxon>Legionellales</taxon>
        <taxon>Legionellaceae</taxon>
        <taxon>Legionella</taxon>
    </lineage>
</organism>
<dbReference type="SUPFAM" id="SSF56042">
    <property type="entry name" value="PurM C-terminal domain-like"/>
    <property type="match status" value="2"/>
</dbReference>
<dbReference type="STRING" id="448.Lery_0541"/>
<dbReference type="Gene3D" id="3.90.650.10">
    <property type="entry name" value="PurM-like C-terminal domain"/>
    <property type="match status" value="2"/>
</dbReference>
<evidence type="ECO:0000256" key="6">
    <source>
        <dbReference type="ARBA" id="ARBA00022840"/>
    </source>
</evidence>
<dbReference type="InterPro" id="IPR016188">
    <property type="entry name" value="PurM-like_N"/>
</dbReference>
<protein>
    <recommendedName>
        <fullName evidence="8">Phosphoribosylformylglycinamidine synthase subunit PurL</fullName>
        <shortName evidence="8">FGAM synthase</shortName>
        <ecNumber evidence="8">6.3.5.3</ecNumber>
    </recommendedName>
    <alternativeName>
        <fullName evidence="8">Formylglycinamide ribonucleotide amidotransferase subunit II</fullName>
        <shortName evidence="8">FGAR amidotransferase II</shortName>
        <shortName evidence="8">FGAR-AT II</shortName>
    </alternativeName>
    <alternativeName>
        <fullName evidence="8">Glutamine amidotransferase PurL</fullName>
    </alternativeName>
    <alternativeName>
        <fullName evidence="8">Phosphoribosylformylglycinamidine synthase subunit II</fullName>
    </alternativeName>
</protein>
<feature type="domain" description="PurM-like C-terminal" evidence="10">
    <location>
        <begin position="615"/>
        <end position="754"/>
    </location>
</feature>
<dbReference type="Pfam" id="PF00586">
    <property type="entry name" value="AIRS"/>
    <property type="match status" value="2"/>
</dbReference>
<comment type="caution">
    <text evidence="12">The sequence shown here is derived from an EMBL/GenBank/DDBJ whole genome shotgun (WGS) entry which is preliminary data.</text>
</comment>
<comment type="caution">
    <text evidence="8">Lacks conserved residue(s) required for the propagation of feature annotation.</text>
</comment>
<dbReference type="InterPro" id="IPR036921">
    <property type="entry name" value="PurM-like_N_sf"/>
</dbReference>
<evidence type="ECO:0000259" key="9">
    <source>
        <dbReference type="Pfam" id="PF00586"/>
    </source>
</evidence>